<dbReference type="PRINTS" id="PR01806">
    <property type="entry name" value="VIRFACTRMVIN"/>
</dbReference>
<dbReference type="CDD" id="cd13123">
    <property type="entry name" value="MATE_MurJ_like"/>
    <property type="match status" value="1"/>
</dbReference>
<feature type="transmembrane region" description="Helical" evidence="10">
    <location>
        <begin position="317"/>
        <end position="343"/>
    </location>
</feature>
<dbReference type="GO" id="GO:0008360">
    <property type="term" value="P:regulation of cell shape"/>
    <property type="evidence" value="ECO:0007669"/>
    <property type="project" value="UniProtKB-UniRule"/>
</dbReference>
<keyword evidence="5 10" id="KW-0573">Peptidoglycan synthesis</keyword>
<dbReference type="PIRSF" id="PIRSF002869">
    <property type="entry name" value="MviN"/>
    <property type="match status" value="1"/>
</dbReference>
<dbReference type="EMBL" id="AP014936">
    <property type="protein sequence ID" value="BAU47693.1"/>
    <property type="molecule type" value="Genomic_DNA"/>
</dbReference>
<keyword evidence="2 10" id="KW-1003">Cell membrane</keyword>
<feature type="transmembrane region" description="Helical" evidence="10">
    <location>
        <begin position="164"/>
        <end position="184"/>
    </location>
</feature>
<dbReference type="GO" id="GO:0015648">
    <property type="term" value="F:lipid-linked peptidoglycan transporter activity"/>
    <property type="evidence" value="ECO:0007669"/>
    <property type="project" value="UniProtKB-UniRule"/>
</dbReference>
<feature type="transmembrane region" description="Helical" evidence="10">
    <location>
        <begin position="278"/>
        <end position="296"/>
    </location>
</feature>
<proteinExistence type="inferred from homology"/>
<feature type="transmembrane region" description="Helical" evidence="10">
    <location>
        <begin position="94"/>
        <end position="118"/>
    </location>
</feature>
<feature type="transmembrane region" description="Helical" evidence="10">
    <location>
        <begin position="387"/>
        <end position="407"/>
    </location>
</feature>
<dbReference type="PANTHER" id="PTHR47019:SF1">
    <property type="entry name" value="LIPID II FLIPPASE MURJ"/>
    <property type="match status" value="1"/>
</dbReference>
<evidence type="ECO:0000256" key="7">
    <source>
        <dbReference type="ARBA" id="ARBA00023136"/>
    </source>
</evidence>
<dbReference type="OrthoDB" id="9816572at2"/>
<comment type="function">
    <text evidence="8 10 11">Involved in peptidoglycan biosynthesis. Transports lipid-linked peptidoglycan precursors from the inner to the outer leaflet of the cytoplasmic membrane.</text>
</comment>
<dbReference type="GO" id="GO:0009252">
    <property type="term" value="P:peptidoglycan biosynthetic process"/>
    <property type="evidence" value="ECO:0007669"/>
    <property type="project" value="UniProtKB-UniRule"/>
</dbReference>
<evidence type="ECO:0000256" key="6">
    <source>
        <dbReference type="ARBA" id="ARBA00022989"/>
    </source>
</evidence>
<feature type="transmembrane region" description="Helical" evidence="10">
    <location>
        <begin position="30"/>
        <end position="49"/>
    </location>
</feature>
<keyword evidence="10 11" id="KW-0961">Cell wall biogenesis/degradation</keyword>
<dbReference type="InterPro" id="IPR051050">
    <property type="entry name" value="Lipid_II_flippase_MurJ/MviN"/>
</dbReference>
<dbReference type="UniPathway" id="UPA00219"/>
<keyword evidence="13" id="KW-1185">Reference proteome</keyword>
<evidence type="ECO:0000256" key="3">
    <source>
        <dbReference type="ARBA" id="ARBA00022692"/>
    </source>
</evidence>
<feature type="transmembrane region" description="Helical" evidence="10">
    <location>
        <begin position="355"/>
        <end position="375"/>
    </location>
</feature>
<keyword evidence="7 10" id="KW-0472">Membrane</keyword>
<keyword evidence="10" id="KW-0997">Cell inner membrane</keyword>
<feature type="transmembrane region" description="Helical" evidence="10">
    <location>
        <begin position="413"/>
        <end position="433"/>
    </location>
</feature>
<feature type="transmembrane region" description="Helical" evidence="10">
    <location>
        <begin position="485"/>
        <end position="505"/>
    </location>
</feature>
<accession>A0A1B4V2F6</accession>
<dbReference type="HAMAP" id="MF_02078">
    <property type="entry name" value="MurJ_MviN"/>
    <property type="match status" value="1"/>
</dbReference>
<feature type="transmembrane region" description="Helical" evidence="10">
    <location>
        <begin position="233"/>
        <end position="258"/>
    </location>
</feature>
<evidence type="ECO:0000256" key="8">
    <source>
        <dbReference type="ARBA" id="ARBA00060041"/>
    </source>
</evidence>
<reference evidence="12 13" key="1">
    <citation type="submission" date="2015-08" db="EMBL/GenBank/DDBJ databases">
        <title>Complete genome sequence of Sulfurifustis variabilis.</title>
        <authorList>
            <person name="Miura A."/>
            <person name="Kojima H."/>
            <person name="Fukui M."/>
        </authorList>
    </citation>
    <scope>NUCLEOTIDE SEQUENCE [LARGE SCALE GENOMIC DNA]</scope>
    <source>
        <strain evidence="13">skN76</strain>
    </source>
</reference>
<keyword evidence="10 11" id="KW-0813">Transport</keyword>
<comment type="subcellular location">
    <subcellularLocation>
        <location evidence="10">Cell inner membrane</location>
        <topology evidence="10">Multi-pass membrane protein</topology>
    </subcellularLocation>
    <subcellularLocation>
        <location evidence="1">Cell membrane</location>
        <topology evidence="1">Multi-pass membrane protein</topology>
    </subcellularLocation>
</comment>
<evidence type="ECO:0000256" key="1">
    <source>
        <dbReference type="ARBA" id="ARBA00004651"/>
    </source>
</evidence>
<dbReference type="KEGG" id="sva:SVA_1117"/>
<comment type="similarity">
    <text evidence="9 10 11">Belongs to the MurJ/MviN family.</text>
</comment>
<evidence type="ECO:0000313" key="12">
    <source>
        <dbReference type="EMBL" id="BAU47693.1"/>
    </source>
</evidence>
<feature type="transmembrane region" description="Helical" evidence="10">
    <location>
        <begin position="138"/>
        <end position="157"/>
    </location>
</feature>
<evidence type="ECO:0000313" key="13">
    <source>
        <dbReference type="Proteomes" id="UP000218899"/>
    </source>
</evidence>
<feature type="transmembrane region" description="Helical" evidence="10">
    <location>
        <begin position="445"/>
        <end position="465"/>
    </location>
</feature>
<dbReference type="AlphaFoldDB" id="A0A1B4V2F6"/>
<organism evidence="12 13">
    <name type="scientific">Sulfurifustis variabilis</name>
    <dbReference type="NCBI Taxonomy" id="1675686"/>
    <lineage>
        <taxon>Bacteria</taxon>
        <taxon>Pseudomonadati</taxon>
        <taxon>Pseudomonadota</taxon>
        <taxon>Gammaproteobacteria</taxon>
        <taxon>Acidiferrobacterales</taxon>
        <taxon>Acidiferrobacteraceae</taxon>
        <taxon>Sulfurifustis</taxon>
    </lineage>
</organism>
<dbReference type="GO" id="GO:0034204">
    <property type="term" value="P:lipid translocation"/>
    <property type="evidence" value="ECO:0007669"/>
    <property type="project" value="TreeGrafter"/>
</dbReference>
<dbReference type="NCBIfam" id="TIGR01695">
    <property type="entry name" value="murJ_mviN"/>
    <property type="match status" value="1"/>
</dbReference>
<gene>
    <name evidence="10" type="primary">murJ</name>
    <name evidence="12" type="ORF">SVA_1117</name>
</gene>
<evidence type="ECO:0000256" key="4">
    <source>
        <dbReference type="ARBA" id="ARBA00022960"/>
    </source>
</evidence>
<dbReference type="Pfam" id="PF03023">
    <property type="entry name" value="MurJ"/>
    <property type="match status" value="1"/>
</dbReference>
<feature type="transmembrane region" description="Helical" evidence="10">
    <location>
        <begin position="190"/>
        <end position="212"/>
    </location>
</feature>
<evidence type="ECO:0000256" key="11">
    <source>
        <dbReference type="PIRNR" id="PIRNR002869"/>
    </source>
</evidence>
<keyword evidence="3 10" id="KW-0812">Transmembrane</keyword>
<comment type="pathway">
    <text evidence="10">Cell wall biogenesis; peptidoglycan biosynthesis.</text>
</comment>
<dbReference type="Proteomes" id="UP000218899">
    <property type="component" value="Chromosome"/>
</dbReference>
<protein>
    <recommendedName>
        <fullName evidence="10">Probable lipid II flippase MurJ</fullName>
    </recommendedName>
</protein>
<name>A0A1B4V2F6_9GAMM</name>
<dbReference type="RefSeq" id="WP_096459926.1">
    <property type="nucleotide sequence ID" value="NZ_AP014936.1"/>
</dbReference>
<evidence type="ECO:0000256" key="10">
    <source>
        <dbReference type="HAMAP-Rule" id="MF_02078"/>
    </source>
</evidence>
<dbReference type="InterPro" id="IPR004268">
    <property type="entry name" value="MurJ"/>
</dbReference>
<dbReference type="GO" id="GO:0005886">
    <property type="term" value="C:plasma membrane"/>
    <property type="evidence" value="ECO:0007669"/>
    <property type="project" value="UniProtKB-SubCell"/>
</dbReference>
<dbReference type="PANTHER" id="PTHR47019">
    <property type="entry name" value="LIPID II FLIPPASE MURJ"/>
    <property type="match status" value="1"/>
</dbReference>
<keyword evidence="4 10" id="KW-0133">Cell shape</keyword>
<keyword evidence="6 10" id="KW-1133">Transmembrane helix</keyword>
<dbReference type="GO" id="GO:0071555">
    <property type="term" value="P:cell wall organization"/>
    <property type="evidence" value="ECO:0007669"/>
    <property type="project" value="UniProtKB-UniRule"/>
</dbReference>
<evidence type="ECO:0000256" key="5">
    <source>
        <dbReference type="ARBA" id="ARBA00022984"/>
    </source>
</evidence>
<evidence type="ECO:0000256" key="9">
    <source>
        <dbReference type="ARBA" id="ARBA00061532"/>
    </source>
</evidence>
<evidence type="ECO:0000256" key="2">
    <source>
        <dbReference type="ARBA" id="ARBA00022475"/>
    </source>
</evidence>
<sequence>MSRRLLKSTALTGAMTLVSRVSGLIRDMVFASLIGAGATVAADAFYVAFRIPNFLRRIFGEGALSQAFVPVFAEYRTRATPAETRLFLDHVTGVLAVTLFVVTLIGVVAAPILVTVLAPGFLVDTQKFELTVAMLRIVFPYLLFISLVALAAGVLNAHGRFGAAAFTPVLLNLSLIGAALWLAPRLDEPVVGLAWGVFIAGVVQLAFQLPFLMRIGMLPRPRLGFRDAGVVRVVRLMAPAIFGVSVAQVNLLVNMVLASFLVTGSVSWLYYSDRLMEFPLGVFGIALATVILPSLSHKHVNASHEEFSHLLDWALRWVFIIGVPATAALMVLAGPMLATLFYFGKFTAGDVEMSAQALVAFSLGLLGFILVKVLAPGFYARQDTKTPMRVGVIALVANIALSIVLVFPLAHVGLALAISLAAFVNAGLLFRLLRRADVYRALPGWTSFLLRIALATAIMAGVLLWGAGALDTWLSAPPLARVVRLAFWITVGLLVYGAALLIGGVRPAHLKLKQV</sequence>